<dbReference type="Gene3D" id="3.30.110.40">
    <property type="entry name" value="TusA-like domain"/>
    <property type="match status" value="1"/>
</dbReference>
<dbReference type="PANTHER" id="PTHR33279:SF6">
    <property type="entry name" value="SULFUR CARRIER PROTEIN YEDF-RELATED"/>
    <property type="match status" value="1"/>
</dbReference>
<dbReference type="SUPFAM" id="SSF64307">
    <property type="entry name" value="SirA-like"/>
    <property type="match status" value="1"/>
</dbReference>
<reference evidence="4" key="1">
    <citation type="submission" date="2016-11" db="EMBL/GenBank/DDBJ databases">
        <authorList>
            <person name="Varghese N."/>
            <person name="Submissions S."/>
        </authorList>
    </citation>
    <scope>NUCLEOTIDE SEQUENCE [LARGE SCALE GENOMIC DNA]</scope>
    <source>
        <strain evidence="4">DSM 11792</strain>
    </source>
</reference>
<dbReference type="InterPro" id="IPR036868">
    <property type="entry name" value="TusA-like_sf"/>
</dbReference>
<dbReference type="Proteomes" id="UP000184196">
    <property type="component" value="Unassembled WGS sequence"/>
</dbReference>
<sequence length="71" mass="7790">MEREVDARGLLCPEPVLLTKQALDALGAGTVKVLVSNAAARENVSRLAESRGWQVEVREQGEEFLLVLTKK</sequence>
<name>A0A1M4WES0_9FIRM</name>
<evidence type="ECO:0000256" key="1">
    <source>
        <dbReference type="ARBA" id="ARBA00008984"/>
    </source>
</evidence>
<protein>
    <submittedName>
        <fullName evidence="3">TusA-related sulfurtransferase</fullName>
    </submittedName>
</protein>
<accession>A0A1M4WES0</accession>
<evidence type="ECO:0000313" key="3">
    <source>
        <dbReference type="EMBL" id="SHE79563.1"/>
    </source>
</evidence>
<dbReference type="PANTHER" id="PTHR33279">
    <property type="entry name" value="SULFUR CARRIER PROTEIN YEDF-RELATED"/>
    <property type="match status" value="1"/>
</dbReference>
<dbReference type="Pfam" id="PF01206">
    <property type="entry name" value="TusA"/>
    <property type="match status" value="1"/>
</dbReference>
<comment type="similarity">
    <text evidence="1">Belongs to the sulfur carrier protein TusA family.</text>
</comment>
<keyword evidence="4" id="KW-1185">Reference proteome</keyword>
<proteinExistence type="inferred from homology"/>
<dbReference type="InterPro" id="IPR001455">
    <property type="entry name" value="TusA-like"/>
</dbReference>
<feature type="domain" description="UPF0033" evidence="2">
    <location>
        <begin position="5"/>
        <end position="29"/>
    </location>
</feature>
<organism evidence="3 4">
    <name type="scientific">Desulfofundulus australicus DSM 11792</name>
    <dbReference type="NCBI Taxonomy" id="1121425"/>
    <lineage>
        <taxon>Bacteria</taxon>
        <taxon>Bacillati</taxon>
        <taxon>Bacillota</taxon>
        <taxon>Clostridia</taxon>
        <taxon>Eubacteriales</taxon>
        <taxon>Peptococcaceae</taxon>
        <taxon>Desulfofundulus</taxon>
    </lineage>
</organism>
<evidence type="ECO:0000313" key="4">
    <source>
        <dbReference type="Proteomes" id="UP000184196"/>
    </source>
</evidence>
<gene>
    <name evidence="3" type="ORF">SAMN02745218_00817</name>
</gene>
<dbReference type="AlphaFoldDB" id="A0A1M4WES0"/>
<evidence type="ECO:0000259" key="2">
    <source>
        <dbReference type="PROSITE" id="PS01148"/>
    </source>
</evidence>
<dbReference type="PROSITE" id="PS01148">
    <property type="entry name" value="UPF0033"/>
    <property type="match status" value="1"/>
</dbReference>
<dbReference type="RefSeq" id="WP_073163405.1">
    <property type="nucleotide sequence ID" value="NZ_FQUW01000009.1"/>
</dbReference>
<dbReference type="EMBL" id="FQUW01000009">
    <property type="protein sequence ID" value="SHE79563.1"/>
    <property type="molecule type" value="Genomic_DNA"/>
</dbReference>
<dbReference type="CDD" id="cd03421">
    <property type="entry name" value="SirA_like_N"/>
    <property type="match status" value="1"/>
</dbReference>
<dbReference type="GO" id="GO:0016740">
    <property type="term" value="F:transferase activity"/>
    <property type="evidence" value="ECO:0007669"/>
    <property type="project" value="UniProtKB-KW"/>
</dbReference>
<dbReference type="OrthoDB" id="9797352at2"/>
<keyword evidence="3" id="KW-0808">Transferase</keyword>